<reference evidence="2 3" key="1">
    <citation type="journal article" date="2016" name="Nat. Biotechnol.">
        <title>Measurement of bacterial replication rates in microbial communities.</title>
        <authorList>
            <person name="Brown C.T."/>
            <person name="Olm M.R."/>
            <person name="Thomas B.C."/>
            <person name="Banfield J.F."/>
        </authorList>
    </citation>
    <scope>NUCLEOTIDE SEQUENCE [LARGE SCALE GENOMIC DNA]</scope>
    <source>
        <strain evidence="2">CAG:67_53_122</strain>
    </source>
</reference>
<dbReference type="Proteomes" id="UP000187417">
    <property type="component" value="Unassembled WGS sequence"/>
</dbReference>
<name>A0A1Q6F435_9BACT</name>
<protein>
    <recommendedName>
        <fullName evidence="4">DUF4252 domain-containing protein</fullName>
    </recommendedName>
</protein>
<comment type="caution">
    <text evidence="2">The sequence shown here is derived from an EMBL/GenBank/DDBJ whole genome shotgun (WGS) entry which is preliminary data.</text>
</comment>
<dbReference type="RefSeq" id="WP_278339474.1">
    <property type="nucleotide sequence ID" value="NZ_CAJJWD010000016.1"/>
</dbReference>
<proteinExistence type="predicted"/>
<organism evidence="2 3">
    <name type="scientific">Alistipes putredinis</name>
    <dbReference type="NCBI Taxonomy" id="28117"/>
    <lineage>
        <taxon>Bacteria</taxon>
        <taxon>Pseudomonadati</taxon>
        <taxon>Bacteroidota</taxon>
        <taxon>Bacteroidia</taxon>
        <taxon>Bacteroidales</taxon>
        <taxon>Rikenellaceae</taxon>
        <taxon>Alistipes</taxon>
    </lineage>
</organism>
<accession>A0A1Q6F435</accession>
<gene>
    <name evidence="2" type="ORF">BHV66_08885</name>
</gene>
<dbReference type="InterPro" id="IPR025348">
    <property type="entry name" value="DUF4252"/>
</dbReference>
<feature type="chain" id="PRO_5012795901" description="DUF4252 domain-containing protein" evidence="1">
    <location>
        <begin position="20"/>
        <end position="156"/>
    </location>
</feature>
<dbReference type="EMBL" id="MNQH01000034">
    <property type="protein sequence ID" value="OKY93548.1"/>
    <property type="molecule type" value="Genomic_DNA"/>
</dbReference>
<evidence type="ECO:0008006" key="4">
    <source>
        <dbReference type="Google" id="ProtNLM"/>
    </source>
</evidence>
<sequence length="156" mass="17241">MKKLLFLTLLMLSVVGARAQQPSFIEFFGNYAVREGFTSVELGRRMMQMMTRQAGTDASLAQLLQGISSIRIIVADTLDRDFVAAAREVADKAPYQLLSSLSEEGQTARCYLAEGGRNGESEFLMVTYGPKETVVIDVVGTFDVTEVSRLSSFRPR</sequence>
<dbReference type="Pfam" id="PF14060">
    <property type="entry name" value="DUF4252"/>
    <property type="match status" value="1"/>
</dbReference>
<dbReference type="AlphaFoldDB" id="A0A1Q6F435"/>
<feature type="signal peptide" evidence="1">
    <location>
        <begin position="1"/>
        <end position="19"/>
    </location>
</feature>
<evidence type="ECO:0000256" key="1">
    <source>
        <dbReference type="SAM" id="SignalP"/>
    </source>
</evidence>
<dbReference type="STRING" id="28117.BHV66_08885"/>
<evidence type="ECO:0000313" key="3">
    <source>
        <dbReference type="Proteomes" id="UP000187417"/>
    </source>
</evidence>
<evidence type="ECO:0000313" key="2">
    <source>
        <dbReference type="EMBL" id="OKY93548.1"/>
    </source>
</evidence>
<keyword evidence="1" id="KW-0732">Signal</keyword>